<reference evidence="1" key="1">
    <citation type="submission" date="2013-07" db="EMBL/GenBank/DDBJ databases">
        <title>The genome of Eucalyptus grandis.</title>
        <authorList>
            <person name="Schmutz J."/>
            <person name="Hayes R."/>
            <person name="Myburg A."/>
            <person name="Tuskan G."/>
            <person name="Grattapaglia D."/>
            <person name="Rokhsar D.S."/>
        </authorList>
    </citation>
    <scope>NUCLEOTIDE SEQUENCE</scope>
    <source>
        <tissue evidence="1">Leaf extractions</tissue>
    </source>
</reference>
<gene>
    <name evidence="1" type="ORF">EUGRSUZ_J00797</name>
</gene>
<evidence type="ECO:0000313" key="1">
    <source>
        <dbReference type="EMBL" id="KCW51220.1"/>
    </source>
</evidence>
<dbReference type="Gramene" id="KCW51220">
    <property type="protein sequence ID" value="KCW51220"/>
    <property type="gene ID" value="EUGRSUZ_J00797"/>
</dbReference>
<accession>A0A059ACU9</accession>
<protein>
    <submittedName>
        <fullName evidence="1">Uncharacterized protein</fullName>
    </submittedName>
</protein>
<organism evidence="1">
    <name type="scientific">Eucalyptus grandis</name>
    <name type="common">Flooded gum</name>
    <dbReference type="NCBI Taxonomy" id="71139"/>
    <lineage>
        <taxon>Eukaryota</taxon>
        <taxon>Viridiplantae</taxon>
        <taxon>Streptophyta</taxon>
        <taxon>Embryophyta</taxon>
        <taxon>Tracheophyta</taxon>
        <taxon>Spermatophyta</taxon>
        <taxon>Magnoliopsida</taxon>
        <taxon>eudicotyledons</taxon>
        <taxon>Gunneridae</taxon>
        <taxon>Pentapetalae</taxon>
        <taxon>rosids</taxon>
        <taxon>malvids</taxon>
        <taxon>Myrtales</taxon>
        <taxon>Myrtaceae</taxon>
        <taxon>Myrtoideae</taxon>
        <taxon>Eucalypteae</taxon>
        <taxon>Eucalyptus</taxon>
    </lineage>
</organism>
<dbReference type="InParanoid" id="A0A059ACU9"/>
<name>A0A059ACU9_EUCGR</name>
<dbReference type="AlphaFoldDB" id="A0A059ACU9"/>
<dbReference type="EMBL" id="KK198762">
    <property type="protein sequence ID" value="KCW51220.1"/>
    <property type="molecule type" value="Genomic_DNA"/>
</dbReference>
<proteinExistence type="predicted"/>
<sequence>MQNFSLLSLIHLHSIIVTQQKGSPHLVPIPFNGSTIHGNLSLSLSIHRIKAIVISPSLYLSSHLNT</sequence>